<dbReference type="InterPro" id="IPR013763">
    <property type="entry name" value="Cyclin-like_dom"/>
</dbReference>
<dbReference type="GO" id="GO:0051301">
    <property type="term" value="P:cell division"/>
    <property type="evidence" value="ECO:0007669"/>
    <property type="project" value="UniProtKB-KW"/>
</dbReference>
<reference evidence="7" key="1">
    <citation type="submission" date="2021-02" db="EMBL/GenBank/DDBJ databases">
        <authorList>
            <person name="Dougan E. K."/>
            <person name="Rhodes N."/>
            <person name="Thang M."/>
            <person name="Chan C."/>
        </authorList>
    </citation>
    <scope>NUCLEOTIDE SEQUENCE</scope>
</reference>
<evidence type="ECO:0000313" key="8">
    <source>
        <dbReference type="Proteomes" id="UP000654075"/>
    </source>
</evidence>
<dbReference type="InterPro" id="IPR006671">
    <property type="entry name" value="Cyclin_N"/>
</dbReference>
<evidence type="ECO:0000256" key="3">
    <source>
        <dbReference type="ARBA" id="ARBA00023306"/>
    </source>
</evidence>
<feature type="compositionally biased region" description="Low complexity" evidence="5">
    <location>
        <begin position="148"/>
        <end position="161"/>
    </location>
</feature>
<comment type="similarity">
    <text evidence="4">Belongs to the cyclin family.</text>
</comment>
<feature type="region of interest" description="Disordered" evidence="5">
    <location>
        <begin position="122"/>
        <end position="172"/>
    </location>
</feature>
<proteinExistence type="inferred from homology"/>
<keyword evidence="1" id="KW-0132">Cell division</keyword>
<evidence type="ECO:0000256" key="4">
    <source>
        <dbReference type="RuleBase" id="RU000383"/>
    </source>
</evidence>
<sequence length="330" mass="35808">MAPAGYPLHAGLQRESLYGSSSNLWSVHGGAENVSSTAASVRQLGPARPWPQQQQQLVTTGHLGNSWSQLGNSSALVAPSRPGPGGGGASLAAYSSSSCLSGPLRSNAFSDITNQQASLLAAPPGGKFQAKPPQEAMLPGRFPGRNFLLPPLTSPDLTSSSGEGEQNQGEQSVSEYASDIFSKLFSEEATFMPPPGFLERQTEVNAKMRGILLDWLVEVHMKHRLRTESLYLTVNIIDRYLARKQVCRKRLQLLGVVSIFIASKFEEIDPPQGERLRVHHRQHLLEERDPGHGVHRADCLGLPDWGAHSVSFLGAPPARQSLRRGPWEAC</sequence>
<dbReference type="Proteomes" id="UP000654075">
    <property type="component" value="Unassembled WGS sequence"/>
</dbReference>
<dbReference type="Gene3D" id="1.10.472.10">
    <property type="entry name" value="Cyclin-like"/>
    <property type="match status" value="1"/>
</dbReference>
<evidence type="ECO:0000256" key="5">
    <source>
        <dbReference type="SAM" id="MobiDB-lite"/>
    </source>
</evidence>
<evidence type="ECO:0000256" key="2">
    <source>
        <dbReference type="ARBA" id="ARBA00023127"/>
    </source>
</evidence>
<feature type="compositionally biased region" description="Polar residues" evidence="5">
    <location>
        <begin position="162"/>
        <end position="172"/>
    </location>
</feature>
<dbReference type="FunFam" id="1.10.472.10:FF:000001">
    <property type="entry name" value="G2/mitotic-specific cyclin"/>
    <property type="match status" value="1"/>
</dbReference>
<dbReference type="InterPro" id="IPR036915">
    <property type="entry name" value="Cyclin-like_sf"/>
</dbReference>
<protein>
    <recommendedName>
        <fullName evidence="6">Cyclin-like domain-containing protein</fullName>
    </recommendedName>
</protein>
<organism evidence="7 8">
    <name type="scientific">Polarella glacialis</name>
    <name type="common">Dinoflagellate</name>
    <dbReference type="NCBI Taxonomy" id="89957"/>
    <lineage>
        <taxon>Eukaryota</taxon>
        <taxon>Sar</taxon>
        <taxon>Alveolata</taxon>
        <taxon>Dinophyceae</taxon>
        <taxon>Suessiales</taxon>
        <taxon>Suessiaceae</taxon>
        <taxon>Polarella</taxon>
    </lineage>
</organism>
<dbReference type="InterPro" id="IPR039361">
    <property type="entry name" value="Cyclin"/>
</dbReference>
<keyword evidence="2 4" id="KW-0195">Cyclin</keyword>
<gene>
    <name evidence="7" type="ORF">PGLA1383_LOCUS47428</name>
</gene>
<feature type="domain" description="Cyclin-like" evidence="6">
    <location>
        <begin position="214"/>
        <end position="286"/>
    </location>
</feature>
<comment type="caution">
    <text evidence="7">The sequence shown here is derived from an EMBL/GenBank/DDBJ whole genome shotgun (WGS) entry which is preliminary data.</text>
</comment>
<dbReference type="AlphaFoldDB" id="A0A813H0X2"/>
<dbReference type="EMBL" id="CAJNNV010030091">
    <property type="protein sequence ID" value="CAE8631315.1"/>
    <property type="molecule type" value="Genomic_DNA"/>
</dbReference>
<dbReference type="OrthoDB" id="5590282at2759"/>
<dbReference type="Pfam" id="PF00134">
    <property type="entry name" value="Cyclin_N"/>
    <property type="match status" value="1"/>
</dbReference>
<evidence type="ECO:0000259" key="6">
    <source>
        <dbReference type="SMART" id="SM00385"/>
    </source>
</evidence>
<dbReference type="InterPro" id="IPR048258">
    <property type="entry name" value="Cyclins_cyclin-box"/>
</dbReference>
<evidence type="ECO:0000256" key="1">
    <source>
        <dbReference type="ARBA" id="ARBA00022618"/>
    </source>
</evidence>
<accession>A0A813H0X2</accession>
<dbReference type="SUPFAM" id="SSF47954">
    <property type="entry name" value="Cyclin-like"/>
    <property type="match status" value="1"/>
</dbReference>
<name>A0A813H0X2_POLGL</name>
<evidence type="ECO:0000313" key="7">
    <source>
        <dbReference type="EMBL" id="CAE8631315.1"/>
    </source>
</evidence>
<dbReference type="PANTHER" id="PTHR10177">
    <property type="entry name" value="CYCLINS"/>
    <property type="match status" value="1"/>
</dbReference>
<keyword evidence="8" id="KW-1185">Reference proteome</keyword>
<keyword evidence="3" id="KW-0131">Cell cycle</keyword>
<dbReference type="SMART" id="SM00385">
    <property type="entry name" value="CYCLIN"/>
    <property type="match status" value="1"/>
</dbReference>
<dbReference type="PROSITE" id="PS00292">
    <property type="entry name" value="CYCLINS"/>
    <property type="match status" value="1"/>
</dbReference>